<evidence type="ECO:0000256" key="1">
    <source>
        <dbReference type="SAM" id="Phobius"/>
    </source>
</evidence>
<feature type="transmembrane region" description="Helical" evidence="1">
    <location>
        <begin position="153"/>
        <end position="171"/>
    </location>
</feature>
<keyword evidence="3" id="KW-1185">Reference proteome</keyword>
<feature type="transmembrane region" description="Helical" evidence="1">
    <location>
        <begin position="57"/>
        <end position="73"/>
    </location>
</feature>
<dbReference type="InterPro" id="IPR048147">
    <property type="entry name" value="CBO0543-like"/>
</dbReference>
<feature type="transmembrane region" description="Helical" evidence="1">
    <location>
        <begin position="124"/>
        <end position="147"/>
    </location>
</feature>
<reference evidence="2 3" key="1">
    <citation type="submission" date="2023-07" db="EMBL/GenBank/DDBJ databases">
        <title>Sorghum-associated microbial communities from plants grown in Nebraska, USA.</title>
        <authorList>
            <person name="Schachtman D."/>
        </authorList>
    </citation>
    <scope>NUCLEOTIDE SEQUENCE [LARGE SCALE GENOMIC DNA]</scope>
    <source>
        <strain evidence="2 3">CC482</strain>
    </source>
</reference>
<name>A0ABT9U2G3_PAEHA</name>
<keyword evidence="1" id="KW-0812">Transmembrane</keyword>
<gene>
    <name evidence="2" type="ORF">J2T15_003176</name>
</gene>
<evidence type="ECO:0000313" key="2">
    <source>
        <dbReference type="EMBL" id="MDQ0113733.1"/>
    </source>
</evidence>
<protein>
    <submittedName>
        <fullName evidence="2">Uncharacterized protein</fullName>
    </submittedName>
</protein>
<dbReference type="EMBL" id="JAUSSU010000006">
    <property type="protein sequence ID" value="MDQ0113733.1"/>
    <property type="molecule type" value="Genomic_DNA"/>
</dbReference>
<accession>A0ABT9U2G3</accession>
<comment type="caution">
    <text evidence="2">The sequence shown here is derived from an EMBL/GenBank/DDBJ whole genome shotgun (WGS) entry which is preliminary data.</text>
</comment>
<evidence type="ECO:0000313" key="3">
    <source>
        <dbReference type="Proteomes" id="UP001229346"/>
    </source>
</evidence>
<keyword evidence="1" id="KW-1133">Transmembrane helix</keyword>
<keyword evidence="1" id="KW-0472">Membrane</keyword>
<sequence length="179" mass="21349">MDAVIRYMNDLQKEYARLAIENWLTDELFTWTWWFLCSATIIPWFIFIYLLDRNRALSIWLFGLMLILITTFLDDLGSELNIWSYPIKFIPVSLIAMPFDFSVIPVFFMLIYQYFKTWRTFSMALLGGALLFAFVGEPFSVWVGAVSYHGWKFYHSFIFYIISGMVSRAFTQKWIQPER</sequence>
<feature type="transmembrane region" description="Helical" evidence="1">
    <location>
        <begin position="31"/>
        <end position="50"/>
    </location>
</feature>
<dbReference type="NCBIfam" id="NF041644">
    <property type="entry name" value="CBO0543_fam"/>
    <property type="match status" value="1"/>
</dbReference>
<dbReference type="RefSeq" id="WP_307204999.1">
    <property type="nucleotide sequence ID" value="NZ_JAUSSU010000006.1"/>
</dbReference>
<dbReference type="Proteomes" id="UP001229346">
    <property type="component" value="Unassembled WGS sequence"/>
</dbReference>
<organism evidence="2 3">
    <name type="scientific">Paenibacillus harenae</name>
    <dbReference type="NCBI Taxonomy" id="306543"/>
    <lineage>
        <taxon>Bacteria</taxon>
        <taxon>Bacillati</taxon>
        <taxon>Bacillota</taxon>
        <taxon>Bacilli</taxon>
        <taxon>Bacillales</taxon>
        <taxon>Paenibacillaceae</taxon>
        <taxon>Paenibacillus</taxon>
    </lineage>
</organism>
<proteinExistence type="predicted"/>
<feature type="transmembrane region" description="Helical" evidence="1">
    <location>
        <begin position="93"/>
        <end position="112"/>
    </location>
</feature>